<feature type="region of interest" description="Disordered" evidence="1">
    <location>
        <begin position="68"/>
        <end position="87"/>
    </location>
</feature>
<dbReference type="EMBL" id="CAHIKZ030003187">
    <property type="protein sequence ID" value="CAE1297334.1"/>
    <property type="molecule type" value="Genomic_DNA"/>
</dbReference>
<comment type="caution">
    <text evidence="2">The sequence shown here is derived from an EMBL/GenBank/DDBJ whole genome shotgun (WGS) entry which is preliminary data.</text>
</comment>
<evidence type="ECO:0000313" key="2">
    <source>
        <dbReference type="EMBL" id="CAE1297334.1"/>
    </source>
</evidence>
<gene>
    <name evidence="2" type="ORF">SPHA_51944</name>
</gene>
<keyword evidence="3" id="KW-1185">Reference proteome</keyword>
<name>A0A812DD91_ACAPH</name>
<dbReference type="OrthoDB" id="10056584at2759"/>
<dbReference type="AlphaFoldDB" id="A0A812DD91"/>
<evidence type="ECO:0000256" key="1">
    <source>
        <dbReference type="SAM" id="MobiDB-lite"/>
    </source>
</evidence>
<dbReference type="Proteomes" id="UP000597762">
    <property type="component" value="Unassembled WGS sequence"/>
</dbReference>
<evidence type="ECO:0000313" key="3">
    <source>
        <dbReference type="Proteomes" id="UP000597762"/>
    </source>
</evidence>
<sequence>MVRKPLTPNYTGPHQVISRAPKYFVIDLAGKQTTVSIDRLPLSKLQIQRLYTNTHLLRLNRKLSHLHGPGPAGAFTGQQRSSPLPTPLQTASIHALTQQDTQYSLRESGHCHSLFIHLMFVWGGHDHSCRFFPPPLMTAISNVISSFAGQRV</sequence>
<accession>A0A812DD91</accession>
<proteinExistence type="predicted"/>
<organism evidence="2 3">
    <name type="scientific">Acanthosepion pharaonis</name>
    <name type="common">Pharaoh cuttlefish</name>
    <name type="synonym">Sepia pharaonis</name>
    <dbReference type="NCBI Taxonomy" id="158019"/>
    <lineage>
        <taxon>Eukaryota</taxon>
        <taxon>Metazoa</taxon>
        <taxon>Spiralia</taxon>
        <taxon>Lophotrochozoa</taxon>
        <taxon>Mollusca</taxon>
        <taxon>Cephalopoda</taxon>
        <taxon>Coleoidea</taxon>
        <taxon>Decapodiformes</taxon>
        <taxon>Sepiida</taxon>
        <taxon>Sepiina</taxon>
        <taxon>Sepiidae</taxon>
        <taxon>Acanthosepion</taxon>
    </lineage>
</organism>
<reference evidence="2" key="1">
    <citation type="submission" date="2021-01" db="EMBL/GenBank/DDBJ databases">
        <authorList>
            <person name="Li R."/>
            <person name="Bekaert M."/>
        </authorList>
    </citation>
    <scope>NUCLEOTIDE SEQUENCE</scope>
    <source>
        <strain evidence="2">Farmed</strain>
    </source>
</reference>
<protein>
    <submittedName>
        <fullName evidence="2">Uncharacterized protein</fullName>
    </submittedName>
</protein>
<feature type="compositionally biased region" description="Polar residues" evidence="1">
    <location>
        <begin position="76"/>
        <end position="87"/>
    </location>
</feature>